<dbReference type="AlphaFoldDB" id="C5LZQ4"/>
<accession>C5LZQ4</accession>
<dbReference type="EMBL" id="GG686971">
    <property type="protein sequence ID" value="EEQ97722.1"/>
    <property type="molecule type" value="Genomic_DNA"/>
</dbReference>
<gene>
    <name evidence="2" type="ORF">Pmar_PMAR004460</name>
</gene>
<dbReference type="InParanoid" id="C5LZQ4"/>
<dbReference type="GeneID" id="9037102"/>
<name>C5LZQ4_PERM5</name>
<reference evidence="2 3" key="1">
    <citation type="submission" date="2008-07" db="EMBL/GenBank/DDBJ databases">
        <authorList>
            <person name="El-Sayed N."/>
            <person name="Caler E."/>
            <person name="Inman J."/>
            <person name="Amedeo P."/>
            <person name="Hass B."/>
            <person name="Wortman J."/>
        </authorList>
    </citation>
    <scope>NUCLEOTIDE SEQUENCE [LARGE SCALE GENOMIC DNA]</scope>
    <source>
        <strain evidence="3">ATCC 50983 / TXsc</strain>
    </source>
</reference>
<organism evidence="3">
    <name type="scientific">Perkinsus marinus (strain ATCC 50983 / TXsc)</name>
    <dbReference type="NCBI Taxonomy" id="423536"/>
    <lineage>
        <taxon>Eukaryota</taxon>
        <taxon>Sar</taxon>
        <taxon>Alveolata</taxon>
        <taxon>Perkinsozoa</taxon>
        <taxon>Perkinsea</taxon>
        <taxon>Perkinsida</taxon>
        <taxon>Perkinsidae</taxon>
        <taxon>Perkinsus</taxon>
    </lineage>
</organism>
<dbReference type="RefSeq" id="XP_002765005.1">
    <property type="nucleotide sequence ID" value="XM_002764959.1"/>
</dbReference>
<keyword evidence="3" id="KW-1185">Reference proteome</keyword>
<evidence type="ECO:0000313" key="2">
    <source>
        <dbReference type="EMBL" id="EEQ97722.1"/>
    </source>
</evidence>
<proteinExistence type="predicted"/>
<evidence type="ECO:0000313" key="3">
    <source>
        <dbReference type="Proteomes" id="UP000007800"/>
    </source>
</evidence>
<sequence>MKLLFVLAVVLTLGVINGDPHVDDTAEFNSDMKMVDDDHLSEFEDSPNNLGVNFCQDVFRQCGGRDCKCCA</sequence>
<dbReference type="Proteomes" id="UP000007800">
    <property type="component" value="Unassembled WGS sequence"/>
</dbReference>
<keyword evidence="1" id="KW-0732">Signal</keyword>
<evidence type="ECO:0000256" key="1">
    <source>
        <dbReference type="SAM" id="SignalP"/>
    </source>
</evidence>
<protein>
    <submittedName>
        <fullName evidence="2">Uncharacterized protein</fullName>
    </submittedName>
</protein>
<feature type="signal peptide" evidence="1">
    <location>
        <begin position="1"/>
        <end position="18"/>
    </location>
</feature>
<feature type="chain" id="PRO_5002952604" evidence="1">
    <location>
        <begin position="19"/>
        <end position="71"/>
    </location>
</feature>